<protein>
    <submittedName>
        <fullName evidence="1">Uncharacterized protein</fullName>
    </submittedName>
</protein>
<evidence type="ECO:0000313" key="2">
    <source>
        <dbReference type="Proteomes" id="UP000240325"/>
    </source>
</evidence>
<proteinExistence type="predicted"/>
<reference evidence="1" key="1">
    <citation type="journal article" date="2017" name="Elife">
        <title>The kinetoplastid-infecting Bodo saltans virus (BsV), a window into the most abundant giant viruses in the sea.</title>
        <authorList>
            <person name="Deeg C.M."/>
            <person name="Chow C.-E.T."/>
            <person name="Suttle C.A."/>
        </authorList>
    </citation>
    <scope>NUCLEOTIDE SEQUENCE</scope>
    <source>
        <strain evidence="1">NG1</strain>
    </source>
</reference>
<gene>
    <name evidence="1" type="ORF">BMW23_0425</name>
</gene>
<accession>A0A2H4UUE9</accession>
<dbReference type="Proteomes" id="UP000240325">
    <property type="component" value="Segment"/>
</dbReference>
<sequence length="39" mass="4620">MIVEITVFTVYNTQIMLKIKCIPKYSVLFVSNTNLFFFL</sequence>
<name>A0A2H4UUE9_9VIRU</name>
<evidence type="ECO:0000313" key="1">
    <source>
        <dbReference type="EMBL" id="ATZ80477.1"/>
    </source>
</evidence>
<keyword evidence="2" id="KW-1185">Reference proteome</keyword>
<dbReference type="EMBL" id="MF782455">
    <property type="protein sequence ID" value="ATZ80477.1"/>
    <property type="molecule type" value="Genomic_DNA"/>
</dbReference>
<organism evidence="1">
    <name type="scientific">Bodo saltans virus</name>
    <dbReference type="NCBI Taxonomy" id="2024608"/>
    <lineage>
        <taxon>Viruses</taxon>
        <taxon>Varidnaviria</taxon>
        <taxon>Bamfordvirae</taxon>
        <taxon>Nucleocytoviricota</taxon>
        <taxon>Megaviricetes</taxon>
        <taxon>Imitervirales</taxon>
        <taxon>Mimiviridae</taxon>
        <taxon>Klosneuvirinae</taxon>
        <taxon>Theiavirus</taxon>
        <taxon>Theiavirus salishense</taxon>
    </lineage>
</organism>